<dbReference type="PANTHER" id="PTHR35894:SF1">
    <property type="entry name" value="PHOSPHORIBULOKINASE _ URIDINE KINASE FAMILY"/>
    <property type="match status" value="1"/>
</dbReference>
<gene>
    <name evidence="3" type="ORF">GCM10022278_22630</name>
</gene>
<dbReference type="SUPFAM" id="SSF52540">
    <property type="entry name" value="P-loop containing nucleoside triphosphate hydrolases"/>
    <property type="match status" value="1"/>
</dbReference>
<accession>A0ABP7PEI6</accession>
<dbReference type="CDD" id="cd00009">
    <property type="entry name" value="AAA"/>
    <property type="match status" value="1"/>
</dbReference>
<dbReference type="Gene3D" id="3.40.50.300">
    <property type="entry name" value="P-loop containing nucleotide triphosphate hydrolases"/>
    <property type="match status" value="1"/>
</dbReference>
<dbReference type="InterPro" id="IPR003593">
    <property type="entry name" value="AAA+_ATPase"/>
</dbReference>
<dbReference type="SMART" id="SM00382">
    <property type="entry name" value="AAA"/>
    <property type="match status" value="1"/>
</dbReference>
<keyword evidence="1" id="KW-1133">Transmembrane helix</keyword>
<name>A0ABP7PEI6_9GAMM</name>
<evidence type="ECO:0000259" key="2">
    <source>
        <dbReference type="SMART" id="SM00382"/>
    </source>
</evidence>
<sequence>MYETFYGLQEAPFSIAPDPRYLYMSQRHREALAHLLFSLQREEGGFVLLTGEVGTGKTTICRSFLEKVPERTDVAFIVHPRLTARELLATICDELGIHYPSGSSIKILVDELNHHLLDRHATGRHTVIIIDEAQNLSIDVLEQLRLLTNLETSSKKLIQIILLGQPELRDILQREELRQLSQRITARYHLEALNLNDLHGYLRYRLSVAGLRETMFTDKAVKTLFKLSKGIPRLVNLICDRALLGAYSMNEPKVGPEYIKSAAKEIGLFERKRQRTGQVGEQWWYRGSLIGLAAGFFVLALIMIQGPPEKIPDPAVAVPGAIPDMLRMGEAGGTPASTNKDSVVTTDPEVMASAAEVESFEEPAPEPLRPVLAPPIVIGEYEPAEDNKLRAYSALLAAWRIDETPPRGELVCDFVGRYGLACLHREGNWRSLLRLDRPAVLRLRNDKGELFFLTLVGYDASNDSVSVVLDNEVFDLRQEAIDRYWDGVYSIVWKQPPYMSMTPAMAGYEDETSWLDRTLKLAYERYRQDTPEPAMSSVEFATLDLKGKVVWFQRQAGILADGLPGAITLIMLNNWTGSDAPRLVYDPEPVALQQH</sequence>
<evidence type="ECO:0000313" key="3">
    <source>
        <dbReference type="EMBL" id="GAA3964347.1"/>
    </source>
</evidence>
<evidence type="ECO:0000256" key="1">
    <source>
        <dbReference type="SAM" id="Phobius"/>
    </source>
</evidence>
<dbReference type="InterPro" id="IPR027417">
    <property type="entry name" value="P-loop_NTPase"/>
</dbReference>
<reference evidence="4" key="1">
    <citation type="journal article" date="2019" name="Int. J. Syst. Evol. Microbiol.">
        <title>The Global Catalogue of Microorganisms (GCM) 10K type strain sequencing project: providing services to taxonomists for standard genome sequencing and annotation.</title>
        <authorList>
            <consortium name="The Broad Institute Genomics Platform"/>
            <consortium name="The Broad Institute Genome Sequencing Center for Infectious Disease"/>
            <person name="Wu L."/>
            <person name="Ma J."/>
        </authorList>
    </citation>
    <scope>NUCLEOTIDE SEQUENCE [LARGE SCALE GENOMIC DNA]</scope>
    <source>
        <strain evidence="4">JCM 17555</strain>
    </source>
</reference>
<dbReference type="Proteomes" id="UP001501337">
    <property type="component" value="Unassembled WGS sequence"/>
</dbReference>
<dbReference type="Pfam" id="PF13401">
    <property type="entry name" value="AAA_22"/>
    <property type="match status" value="1"/>
</dbReference>
<dbReference type="InterPro" id="IPR052026">
    <property type="entry name" value="ExeA_AAA_ATPase_DNA-bind"/>
</dbReference>
<dbReference type="InterPro" id="IPR049945">
    <property type="entry name" value="AAA_22"/>
</dbReference>
<organism evidence="3 4">
    <name type="scientific">Allohahella marinimesophila</name>
    <dbReference type="NCBI Taxonomy" id="1054972"/>
    <lineage>
        <taxon>Bacteria</taxon>
        <taxon>Pseudomonadati</taxon>
        <taxon>Pseudomonadota</taxon>
        <taxon>Gammaproteobacteria</taxon>
        <taxon>Oceanospirillales</taxon>
        <taxon>Hahellaceae</taxon>
        <taxon>Allohahella</taxon>
    </lineage>
</organism>
<feature type="transmembrane region" description="Helical" evidence="1">
    <location>
        <begin position="283"/>
        <end position="304"/>
    </location>
</feature>
<keyword evidence="1" id="KW-0472">Membrane</keyword>
<proteinExistence type="predicted"/>
<dbReference type="RefSeq" id="WP_344806391.1">
    <property type="nucleotide sequence ID" value="NZ_BAABBO010000010.1"/>
</dbReference>
<comment type="caution">
    <text evidence="3">The sequence shown here is derived from an EMBL/GenBank/DDBJ whole genome shotgun (WGS) entry which is preliminary data.</text>
</comment>
<keyword evidence="4" id="KW-1185">Reference proteome</keyword>
<feature type="domain" description="AAA+ ATPase" evidence="2">
    <location>
        <begin position="43"/>
        <end position="196"/>
    </location>
</feature>
<keyword evidence="1" id="KW-0812">Transmembrane</keyword>
<protein>
    <submittedName>
        <fullName evidence="3">ExeA family protein</fullName>
    </submittedName>
</protein>
<evidence type="ECO:0000313" key="4">
    <source>
        <dbReference type="Proteomes" id="UP001501337"/>
    </source>
</evidence>
<dbReference type="PANTHER" id="PTHR35894">
    <property type="entry name" value="GENERAL SECRETION PATHWAY PROTEIN A-RELATED"/>
    <property type="match status" value="1"/>
</dbReference>
<dbReference type="EMBL" id="BAABBO010000010">
    <property type="protein sequence ID" value="GAA3964347.1"/>
    <property type="molecule type" value="Genomic_DNA"/>
</dbReference>
<dbReference type="Gene3D" id="3.90.70.10">
    <property type="entry name" value="Cysteine proteinases"/>
    <property type="match status" value="1"/>
</dbReference>